<accession>A0A314YKR3</accession>
<organism evidence="1 2">
    <name type="scientific">Prunus yedoensis var. nudiflora</name>
    <dbReference type="NCBI Taxonomy" id="2094558"/>
    <lineage>
        <taxon>Eukaryota</taxon>
        <taxon>Viridiplantae</taxon>
        <taxon>Streptophyta</taxon>
        <taxon>Embryophyta</taxon>
        <taxon>Tracheophyta</taxon>
        <taxon>Spermatophyta</taxon>
        <taxon>Magnoliopsida</taxon>
        <taxon>eudicotyledons</taxon>
        <taxon>Gunneridae</taxon>
        <taxon>Pentapetalae</taxon>
        <taxon>rosids</taxon>
        <taxon>fabids</taxon>
        <taxon>Rosales</taxon>
        <taxon>Rosaceae</taxon>
        <taxon>Amygdaloideae</taxon>
        <taxon>Amygdaleae</taxon>
        <taxon>Prunus</taxon>
    </lineage>
</organism>
<protein>
    <submittedName>
        <fullName evidence="1">Uncharacterized protein</fullName>
    </submittedName>
</protein>
<reference evidence="1 2" key="1">
    <citation type="submission" date="2018-02" db="EMBL/GenBank/DDBJ databases">
        <title>Draft genome of wild Prunus yedoensis var. nudiflora.</title>
        <authorList>
            <person name="Baek S."/>
            <person name="Kim J.-H."/>
            <person name="Choi K."/>
            <person name="Kim G.-B."/>
            <person name="Cho A."/>
            <person name="Jang H."/>
            <person name="Shin C.-H."/>
            <person name="Yu H.-J."/>
            <person name="Mun J.-H."/>
        </authorList>
    </citation>
    <scope>NUCLEOTIDE SEQUENCE [LARGE SCALE GENOMIC DNA]</scope>
    <source>
        <strain evidence="2">cv. Jeju island</strain>
        <tissue evidence="1">Leaf</tissue>
    </source>
</reference>
<sequence length="70" mass="7757">MAAGMLAAAKGWRLMAGMTAGMLAAAKGRKEDEFLWFLISLQQSRKVLILPSKYLPTGKARHWKMTISYG</sequence>
<keyword evidence="2" id="KW-1185">Reference proteome</keyword>
<comment type="caution">
    <text evidence="1">The sequence shown here is derived from an EMBL/GenBank/DDBJ whole genome shotgun (WGS) entry which is preliminary data.</text>
</comment>
<evidence type="ECO:0000313" key="1">
    <source>
        <dbReference type="EMBL" id="PQQ05771.1"/>
    </source>
</evidence>
<proteinExistence type="predicted"/>
<dbReference type="AlphaFoldDB" id="A0A314YKR3"/>
<gene>
    <name evidence="1" type="ORF">Pyn_39665</name>
</gene>
<evidence type="ECO:0000313" key="2">
    <source>
        <dbReference type="Proteomes" id="UP000250321"/>
    </source>
</evidence>
<dbReference type="Proteomes" id="UP000250321">
    <property type="component" value="Unassembled WGS sequence"/>
</dbReference>
<dbReference type="EMBL" id="PJQY01001044">
    <property type="protein sequence ID" value="PQQ05771.1"/>
    <property type="molecule type" value="Genomic_DNA"/>
</dbReference>
<name>A0A314YKR3_PRUYE</name>